<name>A0A4C1WWT0_EUMVA</name>
<keyword evidence="3" id="KW-1185">Reference proteome</keyword>
<evidence type="ECO:0000313" key="3">
    <source>
        <dbReference type="Proteomes" id="UP000299102"/>
    </source>
</evidence>
<organism evidence="2 3">
    <name type="scientific">Eumeta variegata</name>
    <name type="common">Bagworm moth</name>
    <name type="synonym">Eumeta japonica</name>
    <dbReference type="NCBI Taxonomy" id="151549"/>
    <lineage>
        <taxon>Eukaryota</taxon>
        <taxon>Metazoa</taxon>
        <taxon>Ecdysozoa</taxon>
        <taxon>Arthropoda</taxon>
        <taxon>Hexapoda</taxon>
        <taxon>Insecta</taxon>
        <taxon>Pterygota</taxon>
        <taxon>Neoptera</taxon>
        <taxon>Endopterygota</taxon>
        <taxon>Lepidoptera</taxon>
        <taxon>Glossata</taxon>
        <taxon>Ditrysia</taxon>
        <taxon>Tineoidea</taxon>
        <taxon>Psychidae</taxon>
        <taxon>Oiketicinae</taxon>
        <taxon>Eumeta</taxon>
    </lineage>
</organism>
<dbReference type="AlphaFoldDB" id="A0A4C1WWT0"/>
<proteinExistence type="predicted"/>
<reference evidence="2 3" key="1">
    <citation type="journal article" date="2019" name="Commun. Biol.">
        <title>The bagworm genome reveals a unique fibroin gene that provides high tensile strength.</title>
        <authorList>
            <person name="Kono N."/>
            <person name="Nakamura H."/>
            <person name="Ohtoshi R."/>
            <person name="Tomita M."/>
            <person name="Numata K."/>
            <person name="Arakawa K."/>
        </authorList>
    </citation>
    <scope>NUCLEOTIDE SEQUENCE [LARGE SCALE GENOMIC DNA]</scope>
</reference>
<feature type="compositionally biased region" description="Polar residues" evidence="1">
    <location>
        <begin position="242"/>
        <end position="257"/>
    </location>
</feature>
<accession>A0A4C1WWT0</accession>
<evidence type="ECO:0000313" key="2">
    <source>
        <dbReference type="EMBL" id="GBP55363.1"/>
    </source>
</evidence>
<dbReference type="OrthoDB" id="10498742at2759"/>
<dbReference type="Proteomes" id="UP000299102">
    <property type="component" value="Unassembled WGS sequence"/>
</dbReference>
<evidence type="ECO:0000256" key="1">
    <source>
        <dbReference type="SAM" id="MobiDB-lite"/>
    </source>
</evidence>
<sequence length="273" mass="30608">MGEKWRFTNRAKKLPGSCRSRSKEAREMSNLRAQAQRHSLYGSEARAAASRDPGAPPRLLPSPSHDQCPLGERFYIQHEFALPIRYKSKYRVVGPCSRRWLNAPPVRERYIYKDARAGRCVCVMDMASASTTLALALAVGLVAQLAAVRVLPKRTSDLELVLNPGVNLNRGCGFAFSPSPISDSVFVLNFTLPRIGRSHAINCARYKADDRKRLAKMRGREKSSPARSQYQRRAPDRVRASKTVNTRTYDKGNSSNARGHKINDKCKRHGVND</sequence>
<feature type="region of interest" description="Disordered" evidence="1">
    <location>
        <begin position="1"/>
        <end position="63"/>
    </location>
</feature>
<comment type="caution">
    <text evidence="2">The sequence shown here is derived from an EMBL/GenBank/DDBJ whole genome shotgun (WGS) entry which is preliminary data.</text>
</comment>
<dbReference type="EMBL" id="BGZK01000666">
    <property type="protein sequence ID" value="GBP55363.1"/>
    <property type="molecule type" value="Genomic_DNA"/>
</dbReference>
<gene>
    <name evidence="2" type="ORF">EVAR_31883_1</name>
</gene>
<feature type="compositionally biased region" description="Basic and acidic residues" evidence="1">
    <location>
        <begin position="261"/>
        <end position="273"/>
    </location>
</feature>
<feature type="region of interest" description="Disordered" evidence="1">
    <location>
        <begin position="216"/>
        <end position="273"/>
    </location>
</feature>
<protein>
    <submittedName>
        <fullName evidence="2">Uncharacterized protein</fullName>
    </submittedName>
</protein>